<keyword evidence="5" id="KW-0753">Steroid metabolism</keyword>
<keyword evidence="3" id="KW-0520">NAD</keyword>
<dbReference type="PRINTS" id="PR00081">
    <property type="entry name" value="GDHRDH"/>
</dbReference>
<dbReference type="GO" id="GO:0016491">
    <property type="term" value="F:oxidoreductase activity"/>
    <property type="evidence" value="ECO:0007669"/>
    <property type="project" value="UniProtKB-KW"/>
</dbReference>
<dbReference type="InterPro" id="IPR036291">
    <property type="entry name" value="NAD(P)-bd_dom_sf"/>
</dbReference>
<dbReference type="Proteomes" id="UP000229498">
    <property type="component" value="Unassembled WGS sequence"/>
</dbReference>
<dbReference type="SUPFAM" id="SSF51735">
    <property type="entry name" value="NAD(P)-binding Rossmann-fold domains"/>
    <property type="match status" value="1"/>
</dbReference>
<sequence>MGRVEGRVAIVTGGASGLGAATAKLLSEEGAKVLVTDIQEDKGREVAKACGGVFLRHDTADEDQWIAAFGKAAADLGTVSILFNNAGVRPKTAPLEDIALDEWKAHMAVNIDGVFLGIKHGIRAMKTEGGSIVSTSSIYGIVGASMIGAYSASKGGVRTLTKAAAMECAHLGYPIRVNSIHPGFIETGMLDSVKAEFGAGMIEKRMIGDTPMKRIGEARDIAEGVLYLVADSGKFVTGIELPIDGGYLAK</sequence>
<proteinExistence type="inferred from homology"/>
<keyword evidence="2" id="KW-0560">Oxidoreductase</keyword>
<evidence type="ECO:0000256" key="4">
    <source>
        <dbReference type="ARBA" id="ARBA00023098"/>
    </source>
</evidence>
<keyword evidence="4" id="KW-0443">Lipid metabolism</keyword>
<evidence type="ECO:0000256" key="5">
    <source>
        <dbReference type="ARBA" id="ARBA00023221"/>
    </source>
</evidence>
<dbReference type="FunFam" id="3.40.50.720:FF:000084">
    <property type="entry name" value="Short-chain dehydrogenase reductase"/>
    <property type="match status" value="1"/>
</dbReference>
<dbReference type="Pfam" id="PF13561">
    <property type="entry name" value="adh_short_C2"/>
    <property type="match status" value="1"/>
</dbReference>
<evidence type="ECO:0000256" key="2">
    <source>
        <dbReference type="ARBA" id="ARBA00023002"/>
    </source>
</evidence>
<name>A0A2M9G7B7_9PROT</name>
<dbReference type="AlphaFoldDB" id="A0A2M9G7B7"/>
<dbReference type="InterPro" id="IPR020904">
    <property type="entry name" value="Sc_DH/Rdtase_CS"/>
</dbReference>
<dbReference type="EMBL" id="PHIG01000004">
    <property type="protein sequence ID" value="PJK31600.1"/>
    <property type="molecule type" value="Genomic_DNA"/>
</dbReference>
<evidence type="ECO:0000256" key="3">
    <source>
        <dbReference type="ARBA" id="ARBA00023027"/>
    </source>
</evidence>
<evidence type="ECO:0000256" key="1">
    <source>
        <dbReference type="ARBA" id="ARBA00006484"/>
    </source>
</evidence>
<dbReference type="Gene3D" id="3.40.50.720">
    <property type="entry name" value="NAD(P)-binding Rossmann-like Domain"/>
    <property type="match status" value="1"/>
</dbReference>
<organism evidence="6 7">
    <name type="scientific">Minwuia thermotolerans</name>
    <dbReference type="NCBI Taxonomy" id="2056226"/>
    <lineage>
        <taxon>Bacteria</taxon>
        <taxon>Pseudomonadati</taxon>
        <taxon>Pseudomonadota</taxon>
        <taxon>Alphaproteobacteria</taxon>
        <taxon>Minwuiales</taxon>
        <taxon>Minwuiaceae</taxon>
        <taxon>Minwuia</taxon>
    </lineage>
</organism>
<dbReference type="InterPro" id="IPR002347">
    <property type="entry name" value="SDR_fam"/>
</dbReference>
<comment type="caution">
    <text evidence="6">The sequence shown here is derived from an EMBL/GenBank/DDBJ whole genome shotgun (WGS) entry which is preliminary data.</text>
</comment>
<dbReference type="NCBIfam" id="NF005559">
    <property type="entry name" value="PRK07231.1"/>
    <property type="match status" value="1"/>
</dbReference>
<dbReference type="PANTHER" id="PTHR43180">
    <property type="entry name" value="3-OXOACYL-(ACYL-CARRIER-PROTEIN) REDUCTASE (AFU_ORTHOLOGUE AFUA_6G11210)"/>
    <property type="match status" value="1"/>
</dbReference>
<reference evidence="6 7" key="1">
    <citation type="submission" date="2017-11" db="EMBL/GenBank/DDBJ databases">
        <title>Draft genome sequence of Rhizobiales bacterium SY3-13.</title>
        <authorList>
            <person name="Sun C."/>
        </authorList>
    </citation>
    <scope>NUCLEOTIDE SEQUENCE [LARGE SCALE GENOMIC DNA]</scope>
    <source>
        <strain evidence="6 7">SY3-13</strain>
    </source>
</reference>
<keyword evidence="7" id="KW-1185">Reference proteome</keyword>
<comment type="similarity">
    <text evidence="1">Belongs to the short-chain dehydrogenases/reductases (SDR) family.</text>
</comment>
<evidence type="ECO:0000313" key="7">
    <source>
        <dbReference type="Proteomes" id="UP000229498"/>
    </source>
</evidence>
<dbReference type="OrthoDB" id="9780084at2"/>
<gene>
    <name evidence="6" type="ORF">CVT23_00655</name>
</gene>
<dbReference type="PROSITE" id="PS00061">
    <property type="entry name" value="ADH_SHORT"/>
    <property type="match status" value="1"/>
</dbReference>
<accession>A0A2M9G7B7</accession>
<dbReference type="RefSeq" id="WP_109794425.1">
    <property type="nucleotide sequence ID" value="NZ_PHIG01000004.1"/>
</dbReference>
<evidence type="ECO:0008006" key="8">
    <source>
        <dbReference type="Google" id="ProtNLM"/>
    </source>
</evidence>
<protein>
    <recommendedName>
        <fullName evidence="8">3-beta hydroxysteroid dehydrogenase</fullName>
    </recommendedName>
</protein>
<dbReference type="PANTHER" id="PTHR43180:SF28">
    <property type="entry name" value="NAD(P)-BINDING ROSSMANN-FOLD SUPERFAMILY PROTEIN"/>
    <property type="match status" value="1"/>
</dbReference>
<dbReference type="GO" id="GO:0008202">
    <property type="term" value="P:steroid metabolic process"/>
    <property type="evidence" value="ECO:0007669"/>
    <property type="project" value="UniProtKB-KW"/>
</dbReference>
<evidence type="ECO:0000313" key="6">
    <source>
        <dbReference type="EMBL" id="PJK31600.1"/>
    </source>
</evidence>
<dbReference type="PRINTS" id="PR00080">
    <property type="entry name" value="SDRFAMILY"/>
</dbReference>